<evidence type="ECO:0000256" key="3">
    <source>
        <dbReference type="ARBA" id="ARBA00023242"/>
    </source>
</evidence>
<dbReference type="PROSITE" id="PS00598">
    <property type="entry name" value="CHROMO_1"/>
    <property type="match status" value="1"/>
</dbReference>
<dbReference type="Gene3D" id="2.40.50.40">
    <property type="match status" value="2"/>
</dbReference>
<dbReference type="PANTHER" id="PTHR22812">
    <property type="entry name" value="CHROMOBOX PROTEIN"/>
    <property type="match status" value="1"/>
</dbReference>
<dbReference type="PROSITE" id="PS50013">
    <property type="entry name" value="CHROMO_2"/>
    <property type="match status" value="1"/>
</dbReference>
<dbReference type="InterPro" id="IPR023779">
    <property type="entry name" value="Chromodomain_CS"/>
</dbReference>
<dbReference type="Pfam" id="PF01393">
    <property type="entry name" value="Chromo_shadow"/>
    <property type="match status" value="1"/>
</dbReference>
<dbReference type="InterPro" id="IPR051219">
    <property type="entry name" value="Heterochromatin_chromo-domain"/>
</dbReference>
<dbReference type="Pfam" id="PF00385">
    <property type="entry name" value="Chromo"/>
    <property type="match status" value="1"/>
</dbReference>
<evidence type="ECO:0000256" key="1">
    <source>
        <dbReference type="ARBA" id="ARBA00004123"/>
    </source>
</evidence>
<feature type="domain" description="Chromo" evidence="5">
    <location>
        <begin position="94"/>
        <end position="155"/>
    </location>
</feature>
<name>A0A0F4ZHE5_9PEZI</name>
<gene>
    <name evidence="6" type="ORF">TD95_005371</name>
</gene>
<accession>A0A0F4ZHE5</accession>
<dbReference type="AlphaFoldDB" id="A0A0F4ZHE5"/>
<comment type="caution">
    <text evidence="6">The sequence shown here is derived from an EMBL/GenBank/DDBJ whole genome shotgun (WGS) entry which is preliminary data.</text>
</comment>
<protein>
    <recommendedName>
        <fullName evidence="5">Chromo domain-containing protein</fullName>
    </recommendedName>
</protein>
<comment type="subcellular location">
    <subcellularLocation>
        <location evidence="1">Nucleus</location>
    </subcellularLocation>
</comment>
<dbReference type="OrthoDB" id="433924at2759"/>
<feature type="region of interest" description="Disordered" evidence="4">
    <location>
        <begin position="1"/>
        <end position="93"/>
    </location>
</feature>
<feature type="compositionally biased region" description="Basic and acidic residues" evidence="4">
    <location>
        <begin position="199"/>
        <end position="208"/>
    </location>
</feature>
<dbReference type="GO" id="GO:0005634">
    <property type="term" value="C:nucleus"/>
    <property type="evidence" value="ECO:0007669"/>
    <property type="project" value="UniProtKB-SubCell"/>
</dbReference>
<evidence type="ECO:0000313" key="7">
    <source>
        <dbReference type="Proteomes" id="UP000033483"/>
    </source>
</evidence>
<dbReference type="GO" id="GO:0006338">
    <property type="term" value="P:chromatin remodeling"/>
    <property type="evidence" value="ECO:0007669"/>
    <property type="project" value="UniProtKB-ARBA"/>
</dbReference>
<comment type="subunit">
    <text evidence="2">Component of the NuA4 histone acetyltransferase complex.</text>
</comment>
<dbReference type="InterPro" id="IPR016197">
    <property type="entry name" value="Chromo-like_dom_sf"/>
</dbReference>
<reference evidence="6 7" key="1">
    <citation type="submission" date="2015-03" db="EMBL/GenBank/DDBJ databases">
        <authorList>
            <person name="Radwan O."/>
            <person name="Al-Naeli F.A."/>
            <person name="Rendon G.A."/>
            <person name="Fields C."/>
        </authorList>
    </citation>
    <scope>NUCLEOTIDE SEQUENCE [LARGE SCALE GENOMIC DNA]</scope>
    <source>
        <strain evidence="6">CR-DP1</strain>
    </source>
</reference>
<dbReference type="EMBL" id="LAEV01000798">
    <property type="protein sequence ID" value="KKA29541.1"/>
    <property type="molecule type" value="Genomic_DNA"/>
</dbReference>
<dbReference type="InterPro" id="IPR023780">
    <property type="entry name" value="Chromo_domain"/>
</dbReference>
<dbReference type="CDD" id="cd00024">
    <property type="entry name" value="CD_CSD"/>
    <property type="match status" value="1"/>
</dbReference>
<feature type="compositionally biased region" description="Acidic residues" evidence="4">
    <location>
        <begin position="1"/>
        <end position="11"/>
    </location>
</feature>
<dbReference type="InterPro" id="IPR000953">
    <property type="entry name" value="Chromo/chromo_shadow_dom"/>
</dbReference>
<keyword evidence="7" id="KW-1185">Reference proteome</keyword>
<sequence length="277" mass="31279">MPPAISDDESDSGFVATLPRPARKSASKFHTSDDEIESEEEGHPARFSRGKKAAAPIVVEEDEEEEKEEVEEEGNEEETQDGDNDDDELDDDEFIVENILDHMVDQGEVKFQVKWEGYDDPSDITWEPEATLREGAESILEEYLSQKGGIEKILEEAAAATKSKKRGRQSSSAAAKSEKAAKKSRKTHPLESPAPAPVKAKEWHPPNGSWEDHIQAIDVFQEQDSATGKAKLVVYLNWKNGRKTKHTTEMVYKRCPQKMLRFYENHVRILQNPSDEN</sequence>
<organism evidence="6 7">
    <name type="scientific">Thielaviopsis punctulata</name>
    <dbReference type="NCBI Taxonomy" id="72032"/>
    <lineage>
        <taxon>Eukaryota</taxon>
        <taxon>Fungi</taxon>
        <taxon>Dikarya</taxon>
        <taxon>Ascomycota</taxon>
        <taxon>Pezizomycotina</taxon>
        <taxon>Sordariomycetes</taxon>
        <taxon>Hypocreomycetidae</taxon>
        <taxon>Microascales</taxon>
        <taxon>Ceratocystidaceae</taxon>
        <taxon>Thielaviopsis</taxon>
    </lineage>
</organism>
<evidence type="ECO:0000313" key="6">
    <source>
        <dbReference type="EMBL" id="KKA29541.1"/>
    </source>
</evidence>
<proteinExistence type="predicted"/>
<dbReference type="Proteomes" id="UP000033483">
    <property type="component" value="Unassembled WGS sequence"/>
</dbReference>
<feature type="region of interest" description="Disordered" evidence="4">
    <location>
        <begin position="161"/>
        <end position="208"/>
    </location>
</feature>
<evidence type="ECO:0000259" key="5">
    <source>
        <dbReference type="PROSITE" id="PS50013"/>
    </source>
</evidence>
<dbReference type="SUPFAM" id="SSF54160">
    <property type="entry name" value="Chromo domain-like"/>
    <property type="match status" value="2"/>
</dbReference>
<keyword evidence="3" id="KW-0539">Nucleus</keyword>
<dbReference type="SMART" id="SM00298">
    <property type="entry name" value="CHROMO"/>
    <property type="match status" value="1"/>
</dbReference>
<dbReference type="InterPro" id="IPR008251">
    <property type="entry name" value="Chromo_shadow_dom"/>
</dbReference>
<dbReference type="SMART" id="SM00300">
    <property type="entry name" value="ChSh"/>
    <property type="match status" value="1"/>
</dbReference>
<evidence type="ECO:0000256" key="4">
    <source>
        <dbReference type="SAM" id="MobiDB-lite"/>
    </source>
</evidence>
<dbReference type="GO" id="GO:0000792">
    <property type="term" value="C:heterochromatin"/>
    <property type="evidence" value="ECO:0007669"/>
    <property type="project" value="UniProtKB-ARBA"/>
</dbReference>
<feature type="compositionally biased region" description="Acidic residues" evidence="4">
    <location>
        <begin position="59"/>
        <end position="93"/>
    </location>
</feature>
<evidence type="ECO:0000256" key="2">
    <source>
        <dbReference type="ARBA" id="ARBA00011353"/>
    </source>
</evidence>